<dbReference type="GO" id="GO:0003677">
    <property type="term" value="F:DNA binding"/>
    <property type="evidence" value="ECO:0007669"/>
    <property type="project" value="InterPro"/>
</dbReference>
<keyword evidence="2 5" id="KW-0067">ATP-binding</keyword>
<evidence type="ECO:0000256" key="1">
    <source>
        <dbReference type="ARBA" id="ARBA00022741"/>
    </source>
</evidence>
<gene>
    <name evidence="5" type="ORF">IAC75_00140</name>
</gene>
<evidence type="ECO:0000313" key="6">
    <source>
        <dbReference type="Proteomes" id="UP000886812"/>
    </source>
</evidence>
<dbReference type="Pfam" id="PF16326">
    <property type="entry name" value="ABC_tran_CTD"/>
    <property type="match status" value="1"/>
</dbReference>
<dbReference type="GO" id="GO:0005524">
    <property type="term" value="F:ATP binding"/>
    <property type="evidence" value="ECO:0007669"/>
    <property type="project" value="UniProtKB-KW"/>
</dbReference>
<dbReference type="EMBL" id="DVOG01000006">
    <property type="protein sequence ID" value="HIV03552.1"/>
    <property type="molecule type" value="Genomic_DNA"/>
</dbReference>
<feature type="coiled-coil region" evidence="3">
    <location>
        <begin position="45"/>
        <end position="72"/>
    </location>
</feature>
<accession>A0A9D1T0Y6</accession>
<reference evidence="5" key="2">
    <citation type="journal article" date="2021" name="PeerJ">
        <title>Extensive microbial diversity within the chicken gut microbiome revealed by metagenomics and culture.</title>
        <authorList>
            <person name="Gilroy R."/>
            <person name="Ravi A."/>
            <person name="Getino M."/>
            <person name="Pursley I."/>
            <person name="Horton D.L."/>
            <person name="Alikhan N.F."/>
            <person name="Baker D."/>
            <person name="Gharbi K."/>
            <person name="Hall N."/>
            <person name="Watson M."/>
            <person name="Adriaenssens E.M."/>
            <person name="Foster-Nyarko E."/>
            <person name="Jarju S."/>
            <person name="Secka A."/>
            <person name="Antonio M."/>
            <person name="Oren A."/>
            <person name="Chaudhuri R.R."/>
            <person name="La Ragione R."/>
            <person name="Hildebrand F."/>
            <person name="Pallen M.J."/>
        </authorList>
    </citation>
    <scope>NUCLEOTIDE SEQUENCE</scope>
    <source>
        <strain evidence="5">10669</strain>
    </source>
</reference>
<dbReference type="InterPro" id="IPR037118">
    <property type="entry name" value="Val-tRNA_synth_C_sf"/>
</dbReference>
<sequence>KKKLSYKETREHEAIPQKIDALEAEQKALAEKLNDPDFCRDPAAAKAAAARLDAIEEELMRTLERWEALEARK</sequence>
<evidence type="ECO:0000256" key="3">
    <source>
        <dbReference type="SAM" id="Coils"/>
    </source>
</evidence>
<organism evidence="5 6">
    <name type="scientific">Candidatus Spyradosoma merdigallinarum</name>
    <dbReference type="NCBI Taxonomy" id="2840950"/>
    <lineage>
        <taxon>Bacteria</taxon>
        <taxon>Pseudomonadati</taxon>
        <taxon>Verrucomicrobiota</taxon>
        <taxon>Opitutia</taxon>
        <taxon>Opitutia incertae sedis</taxon>
        <taxon>Candidatus Spyradosoma</taxon>
    </lineage>
</organism>
<keyword evidence="3" id="KW-0175">Coiled coil</keyword>
<feature type="domain" description="ABC transporter Uup C-terminal" evidence="4">
    <location>
        <begin position="3"/>
        <end position="70"/>
    </location>
</feature>
<dbReference type="Gene3D" id="1.10.287.380">
    <property type="entry name" value="Valyl-tRNA synthetase, C-terminal domain"/>
    <property type="match status" value="1"/>
</dbReference>
<evidence type="ECO:0000259" key="4">
    <source>
        <dbReference type="Pfam" id="PF16326"/>
    </source>
</evidence>
<keyword evidence="1" id="KW-0547">Nucleotide-binding</keyword>
<evidence type="ECO:0000256" key="2">
    <source>
        <dbReference type="ARBA" id="ARBA00022840"/>
    </source>
</evidence>
<protein>
    <submittedName>
        <fullName evidence="5">ABC transporter ATP-binding protein</fullName>
    </submittedName>
</protein>
<dbReference type="Proteomes" id="UP000886812">
    <property type="component" value="Unassembled WGS sequence"/>
</dbReference>
<proteinExistence type="predicted"/>
<comment type="caution">
    <text evidence="5">The sequence shown here is derived from an EMBL/GenBank/DDBJ whole genome shotgun (WGS) entry which is preliminary data.</text>
</comment>
<evidence type="ECO:0000313" key="5">
    <source>
        <dbReference type="EMBL" id="HIV03552.1"/>
    </source>
</evidence>
<reference evidence="5" key="1">
    <citation type="submission" date="2020-10" db="EMBL/GenBank/DDBJ databases">
        <authorList>
            <person name="Gilroy R."/>
        </authorList>
    </citation>
    <scope>NUCLEOTIDE SEQUENCE</scope>
    <source>
        <strain evidence="5">10669</strain>
    </source>
</reference>
<dbReference type="AlphaFoldDB" id="A0A9D1T0Y6"/>
<dbReference type="InterPro" id="IPR032524">
    <property type="entry name" value="ABC_tran_C"/>
</dbReference>
<name>A0A9D1T0Y6_9BACT</name>
<feature type="non-terminal residue" evidence="5">
    <location>
        <position position="1"/>
    </location>
</feature>